<gene>
    <name evidence="4" type="ORF">CHH72_20540</name>
</gene>
<evidence type="ECO:0000313" key="4">
    <source>
        <dbReference type="EMBL" id="PAE87033.1"/>
    </source>
</evidence>
<sequence>MKVMALFGSARIEGNTEQLADIALRGINHRRIHLLKCGFDPIIDERHAPNGFTAVNDGYKEVLDDFLNQDIVLFVTPLYWFGMSGQMKGFFDRWSQYMQDQRLGFHERIRGKKAYVIVVGENPHPRIAALPLIQQFHAIFEYIGMEFSDYIIGKGNRPGAIKQDQLALEKADFWNKTFHQNFVQ</sequence>
<dbReference type="Pfam" id="PF02525">
    <property type="entry name" value="Flavodoxin_2"/>
    <property type="match status" value="1"/>
</dbReference>
<evidence type="ECO:0000313" key="5">
    <source>
        <dbReference type="Proteomes" id="UP000216207"/>
    </source>
</evidence>
<keyword evidence="2" id="KW-0288">FMN</keyword>
<dbReference type="InterPro" id="IPR003680">
    <property type="entry name" value="Flavodoxin_fold"/>
</dbReference>
<evidence type="ECO:0000259" key="3">
    <source>
        <dbReference type="Pfam" id="PF02525"/>
    </source>
</evidence>
<dbReference type="InterPro" id="IPR029039">
    <property type="entry name" value="Flavoprotein-like_sf"/>
</dbReference>
<dbReference type="AlphaFoldDB" id="A0A268NU52"/>
<dbReference type="Gene3D" id="3.40.50.360">
    <property type="match status" value="1"/>
</dbReference>
<dbReference type="RefSeq" id="WP_095236689.1">
    <property type="nucleotide sequence ID" value="NZ_JAIEWK010000014.1"/>
</dbReference>
<dbReference type="InterPro" id="IPR051796">
    <property type="entry name" value="ISF_SsuE-like"/>
</dbReference>
<reference evidence="4 5" key="1">
    <citation type="submission" date="2017-07" db="EMBL/GenBank/DDBJ databases">
        <title>Isolation and whole genome analysis of endospore-forming bacteria from heroin.</title>
        <authorList>
            <person name="Kalinowski J."/>
            <person name="Ahrens B."/>
            <person name="Al-Dilaimi A."/>
            <person name="Winkler A."/>
            <person name="Wibberg D."/>
            <person name="Schleenbecker U."/>
            <person name="Ruckert C."/>
            <person name="Wolfel R."/>
            <person name="Grass G."/>
        </authorList>
    </citation>
    <scope>NUCLEOTIDE SEQUENCE [LARGE SCALE GENOMIC DNA]</scope>
    <source>
        <strain evidence="4 5">7539</strain>
    </source>
</reference>
<dbReference type="Proteomes" id="UP000216207">
    <property type="component" value="Unassembled WGS sequence"/>
</dbReference>
<dbReference type="PANTHER" id="PTHR43278:SF4">
    <property type="entry name" value="NAD(P)H-DEPENDENT FMN-CONTAINING OXIDOREDUCTASE YWQN-RELATED"/>
    <property type="match status" value="1"/>
</dbReference>
<protein>
    <submittedName>
        <fullName evidence="4">NAD(P)H-dependent oxidoreductase</fullName>
    </submittedName>
</protein>
<dbReference type="EMBL" id="NPCC01000043">
    <property type="protein sequence ID" value="PAE87033.1"/>
    <property type="molecule type" value="Genomic_DNA"/>
</dbReference>
<dbReference type="PANTHER" id="PTHR43278">
    <property type="entry name" value="NAD(P)H-DEPENDENT FMN-CONTAINING OXIDOREDUCTASE YWQN-RELATED"/>
    <property type="match status" value="1"/>
</dbReference>
<proteinExistence type="predicted"/>
<comment type="caution">
    <text evidence="4">The sequence shown here is derived from an EMBL/GenBank/DDBJ whole genome shotgun (WGS) entry which is preliminary data.</text>
</comment>
<dbReference type="SUPFAM" id="SSF52218">
    <property type="entry name" value="Flavoproteins"/>
    <property type="match status" value="1"/>
</dbReference>
<keyword evidence="1" id="KW-0285">Flavoprotein</keyword>
<name>A0A268NU52_SHOCL</name>
<feature type="domain" description="Flavodoxin-like fold" evidence="3">
    <location>
        <begin position="1"/>
        <end position="171"/>
    </location>
</feature>
<organism evidence="4 5">
    <name type="scientific">Shouchella clausii</name>
    <name type="common">Alkalihalobacillus clausii</name>
    <dbReference type="NCBI Taxonomy" id="79880"/>
    <lineage>
        <taxon>Bacteria</taxon>
        <taxon>Bacillati</taxon>
        <taxon>Bacillota</taxon>
        <taxon>Bacilli</taxon>
        <taxon>Bacillales</taxon>
        <taxon>Bacillaceae</taxon>
        <taxon>Shouchella</taxon>
    </lineage>
</organism>
<evidence type="ECO:0000256" key="2">
    <source>
        <dbReference type="ARBA" id="ARBA00022643"/>
    </source>
</evidence>
<evidence type="ECO:0000256" key="1">
    <source>
        <dbReference type="ARBA" id="ARBA00022630"/>
    </source>
</evidence>
<accession>A0A268NU52</accession>